<evidence type="ECO:0000313" key="6">
    <source>
        <dbReference type="EMBL" id="AXL04866.1"/>
    </source>
</evidence>
<reference evidence="6" key="1">
    <citation type="submission" date="2018-06" db="EMBL/GenBank/DDBJ databases">
        <title>Genetic diversity of the Aeromonas Hydrophila O antigens and development of a suspension array for serotype detection.</title>
        <authorList>
            <person name="Cao H."/>
            <person name="Liu B."/>
        </authorList>
    </citation>
    <scope>NUCLEOTIDE SEQUENCE</scope>
    <source>
        <strain evidence="6">G5372</strain>
    </source>
</reference>
<dbReference type="GO" id="GO:0016887">
    <property type="term" value="F:ATP hydrolysis activity"/>
    <property type="evidence" value="ECO:0007669"/>
    <property type="project" value="InterPro"/>
</dbReference>
<dbReference type="SUPFAM" id="SSF52540">
    <property type="entry name" value="P-loop containing nucleoside triphosphate hydrolases"/>
    <property type="match status" value="1"/>
</dbReference>
<dbReference type="GO" id="GO:0005524">
    <property type="term" value="F:ATP binding"/>
    <property type="evidence" value="ECO:0007669"/>
    <property type="project" value="UniProtKB-KW"/>
</dbReference>
<evidence type="ECO:0000259" key="5">
    <source>
        <dbReference type="PROSITE" id="PS50893"/>
    </source>
</evidence>
<dbReference type="GO" id="GO:0140359">
    <property type="term" value="F:ABC-type transporter activity"/>
    <property type="evidence" value="ECO:0007669"/>
    <property type="project" value="InterPro"/>
</dbReference>
<dbReference type="InterPro" id="IPR003439">
    <property type="entry name" value="ABC_transporter-like_ATP-bd"/>
</dbReference>
<keyword evidence="4 6" id="KW-0067">ATP-binding</keyword>
<dbReference type="SMART" id="SM00382">
    <property type="entry name" value="AAA"/>
    <property type="match status" value="1"/>
</dbReference>
<protein>
    <submittedName>
        <fullName evidence="6">ABC transporter ATP-binding protein</fullName>
    </submittedName>
</protein>
<evidence type="ECO:0000256" key="2">
    <source>
        <dbReference type="ARBA" id="ARBA00022448"/>
    </source>
</evidence>
<dbReference type="PROSITE" id="PS00211">
    <property type="entry name" value="ABC_TRANSPORTER_1"/>
    <property type="match status" value="1"/>
</dbReference>
<accession>A0A346ACA4</accession>
<evidence type="ECO:0000256" key="1">
    <source>
        <dbReference type="ARBA" id="ARBA00005417"/>
    </source>
</evidence>
<gene>
    <name evidence="6" type="primary">wzt</name>
</gene>
<dbReference type="EMBL" id="MH449675">
    <property type="protein sequence ID" value="AXL04866.1"/>
    <property type="molecule type" value="Genomic_DNA"/>
</dbReference>
<feature type="domain" description="ABC transporter" evidence="5">
    <location>
        <begin position="4"/>
        <end position="245"/>
    </location>
</feature>
<dbReference type="Gene3D" id="2.70.50.60">
    <property type="entry name" value="abc- transporter (atp binding component) like domain"/>
    <property type="match status" value="1"/>
</dbReference>
<organism evidence="6">
    <name type="scientific">Aeromonas hydrophila</name>
    <dbReference type="NCBI Taxonomy" id="644"/>
    <lineage>
        <taxon>Bacteria</taxon>
        <taxon>Pseudomonadati</taxon>
        <taxon>Pseudomonadota</taxon>
        <taxon>Gammaproteobacteria</taxon>
        <taxon>Aeromonadales</taxon>
        <taxon>Aeromonadaceae</taxon>
        <taxon>Aeromonas</taxon>
    </lineage>
</organism>
<dbReference type="GO" id="GO:0016020">
    <property type="term" value="C:membrane"/>
    <property type="evidence" value="ECO:0007669"/>
    <property type="project" value="InterPro"/>
</dbReference>
<sequence>MGNIQVKNIGKAYKLYSSRWKRLIEWFVPGMVNLHQQKWILQDINFTIHRGESVGILGINGAGKSTLLKMIVGTTKPTTGYVKTSGRIAALLELGMGFHPDFTGRQNVYMAGQLLGLTAHELSHLMPVIEEFSEIGDYIDLPIRVYSSGMQVRLAFSVATAIRPDILIVDEALAVGDTRFQQKCYKRINDFKSLGTTILFVTHDLGTIYNLCDRAIYIKDARLQAIGDVKSVSAEYEKDIKGVSLDVKSIACNVERINNILDEDFLIKAKLKPSLEQEESSNIFSEDSPIYIEIECLCKGDVVLSDPHIGFQIRDIKNNIMYETNTACLKRKPKNFGHKICASFKLVNNLCKGEYSISFGLANEELGNGEFSVILLDQVSPIIFSIYREHDFKWAGFANMRAK</sequence>
<dbReference type="InterPro" id="IPR015860">
    <property type="entry name" value="ABC_transpr_TagH-like"/>
</dbReference>
<dbReference type="Pfam" id="PF14524">
    <property type="entry name" value="Wzt_C"/>
    <property type="match status" value="1"/>
</dbReference>
<dbReference type="PANTHER" id="PTHR46743">
    <property type="entry name" value="TEICHOIC ACIDS EXPORT ATP-BINDING PROTEIN TAGH"/>
    <property type="match status" value="1"/>
</dbReference>
<evidence type="ECO:0000256" key="4">
    <source>
        <dbReference type="ARBA" id="ARBA00022840"/>
    </source>
</evidence>
<dbReference type="CDD" id="cd03220">
    <property type="entry name" value="ABC_KpsT_Wzt"/>
    <property type="match status" value="1"/>
</dbReference>
<dbReference type="InterPro" id="IPR029439">
    <property type="entry name" value="Wzt_C"/>
</dbReference>
<keyword evidence="2" id="KW-0813">Transport</keyword>
<proteinExistence type="inferred from homology"/>
<dbReference type="InterPro" id="IPR003593">
    <property type="entry name" value="AAA+_ATPase"/>
</dbReference>
<dbReference type="InterPro" id="IPR017871">
    <property type="entry name" value="ABC_transporter-like_CS"/>
</dbReference>
<dbReference type="CDD" id="cd10147">
    <property type="entry name" value="Wzt_C-like"/>
    <property type="match status" value="1"/>
</dbReference>
<dbReference type="PROSITE" id="PS50893">
    <property type="entry name" value="ABC_TRANSPORTER_2"/>
    <property type="match status" value="1"/>
</dbReference>
<dbReference type="PANTHER" id="PTHR46743:SF2">
    <property type="entry name" value="TEICHOIC ACIDS EXPORT ATP-BINDING PROTEIN TAGH"/>
    <property type="match status" value="1"/>
</dbReference>
<keyword evidence="3" id="KW-0547">Nucleotide-binding</keyword>
<dbReference type="InterPro" id="IPR027417">
    <property type="entry name" value="P-loop_NTPase"/>
</dbReference>
<dbReference type="AlphaFoldDB" id="A0A346ACA4"/>
<comment type="similarity">
    <text evidence="1">Belongs to the ABC transporter superfamily.</text>
</comment>
<dbReference type="Pfam" id="PF00005">
    <property type="entry name" value="ABC_tran"/>
    <property type="match status" value="1"/>
</dbReference>
<evidence type="ECO:0000256" key="3">
    <source>
        <dbReference type="ARBA" id="ARBA00022741"/>
    </source>
</evidence>
<dbReference type="Gene3D" id="3.40.50.300">
    <property type="entry name" value="P-loop containing nucleotide triphosphate hydrolases"/>
    <property type="match status" value="1"/>
</dbReference>
<dbReference type="InterPro" id="IPR050683">
    <property type="entry name" value="Bact_Polysacc_Export_ATP-bd"/>
</dbReference>
<name>A0A346ACA4_AERHY</name>